<dbReference type="CDD" id="cd00078">
    <property type="entry name" value="HECTc"/>
    <property type="match status" value="1"/>
</dbReference>
<feature type="active site" description="Glycyl thioester intermediate" evidence="4">
    <location>
        <position position="1458"/>
    </location>
</feature>
<gene>
    <name evidence="8" type="ORF">CHLRE_08g364550v5</name>
</gene>
<feature type="region of interest" description="Disordered" evidence="6">
    <location>
        <begin position="1025"/>
        <end position="1064"/>
    </location>
</feature>
<feature type="compositionally biased region" description="Gly residues" evidence="6">
    <location>
        <begin position="410"/>
        <end position="420"/>
    </location>
</feature>
<evidence type="ECO:0000313" key="8">
    <source>
        <dbReference type="EMBL" id="PNW79722.1"/>
    </source>
</evidence>
<organism evidence="8 9">
    <name type="scientific">Chlamydomonas reinhardtii</name>
    <name type="common">Chlamydomonas smithii</name>
    <dbReference type="NCBI Taxonomy" id="3055"/>
    <lineage>
        <taxon>Eukaryota</taxon>
        <taxon>Viridiplantae</taxon>
        <taxon>Chlorophyta</taxon>
        <taxon>core chlorophytes</taxon>
        <taxon>Chlorophyceae</taxon>
        <taxon>CS clade</taxon>
        <taxon>Chlamydomonadales</taxon>
        <taxon>Chlamydomonadaceae</taxon>
        <taxon>Chlamydomonas</taxon>
    </lineage>
</organism>
<accession>A0A2K3DGR8</accession>
<evidence type="ECO:0000256" key="4">
    <source>
        <dbReference type="PROSITE-ProRule" id="PRU00104"/>
    </source>
</evidence>
<dbReference type="FunFam" id="3.30.2410.10:FF:000003">
    <property type="entry name" value="probable E3 ubiquitin-protein ligase HERC4 isoform X1"/>
    <property type="match status" value="1"/>
</dbReference>
<evidence type="ECO:0000256" key="5">
    <source>
        <dbReference type="PROSITE-ProRule" id="PRU00235"/>
    </source>
</evidence>
<feature type="repeat" description="RCC1" evidence="5">
    <location>
        <begin position="483"/>
        <end position="566"/>
    </location>
</feature>
<dbReference type="PaxDb" id="3055-EDP00984"/>
<dbReference type="InterPro" id="IPR051709">
    <property type="entry name" value="Ub-ligase/GTPase-reg"/>
</dbReference>
<dbReference type="EMBL" id="CM008969">
    <property type="protein sequence ID" value="PNW79722.1"/>
    <property type="molecule type" value="Genomic_DNA"/>
</dbReference>
<dbReference type="InParanoid" id="A0A2K3DGR8"/>
<dbReference type="InterPro" id="IPR000408">
    <property type="entry name" value="Reg_chr_condens"/>
</dbReference>
<dbReference type="Pfam" id="PF25390">
    <property type="entry name" value="WD40_RLD"/>
    <property type="match status" value="1"/>
</dbReference>
<feature type="repeat" description="RCC1" evidence="5">
    <location>
        <begin position="45"/>
        <end position="114"/>
    </location>
</feature>
<feature type="region of interest" description="Disordered" evidence="6">
    <location>
        <begin position="653"/>
        <end position="693"/>
    </location>
</feature>
<dbReference type="InterPro" id="IPR009091">
    <property type="entry name" value="RCC1/BLIP-II"/>
</dbReference>
<feature type="compositionally biased region" description="Gly residues" evidence="6">
    <location>
        <begin position="515"/>
        <end position="525"/>
    </location>
</feature>
<dbReference type="GeneID" id="5721637"/>
<feature type="compositionally biased region" description="Low complexity" evidence="6">
    <location>
        <begin position="706"/>
        <end position="715"/>
    </location>
</feature>
<feature type="repeat" description="RCC1" evidence="5">
    <location>
        <begin position="115"/>
        <end position="188"/>
    </location>
</feature>
<evidence type="ECO:0000256" key="3">
    <source>
        <dbReference type="ARBA" id="ARBA00022786"/>
    </source>
</evidence>
<feature type="repeat" description="RCC1" evidence="5">
    <location>
        <begin position="428"/>
        <end position="482"/>
    </location>
</feature>
<proteinExistence type="predicted"/>
<feature type="repeat" description="RCC1" evidence="5">
    <location>
        <begin position="299"/>
        <end position="350"/>
    </location>
</feature>
<dbReference type="Pfam" id="PF13540">
    <property type="entry name" value="RCC1_2"/>
    <property type="match status" value="1"/>
</dbReference>
<dbReference type="PROSITE" id="PS50237">
    <property type="entry name" value="HECT"/>
    <property type="match status" value="1"/>
</dbReference>
<dbReference type="SMART" id="SM00119">
    <property type="entry name" value="HECTc"/>
    <property type="match status" value="1"/>
</dbReference>
<dbReference type="OMA" id="FKSQACW"/>
<feature type="compositionally biased region" description="Gly residues" evidence="6">
    <location>
        <begin position="134"/>
        <end position="160"/>
    </location>
</feature>
<keyword evidence="3 4" id="KW-0833">Ubl conjugation pathway</keyword>
<feature type="repeat" description="RCC1" evidence="5">
    <location>
        <begin position="189"/>
        <end position="244"/>
    </location>
</feature>
<dbReference type="Gene3D" id="3.30.2160.10">
    <property type="entry name" value="Hect, E3 ligase catalytic domain"/>
    <property type="match status" value="1"/>
</dbReference>
<dbReference type="PROSITE" id="PS50012">
    <property type="entry name" value="RCC1_3"/>
    <property type="match status" value="7"/>
</dbReference>
<name>A0A2K3DGR8_CHLRE</name>
<sequence length="1490" mass="149740">MDGHGGEGAGGSANGGSTNGGSVGDTLARKHSWALPLPRPNRPGVTVLVWGRNDLGQLGLGAATAAAAGGGGGEGAAPAPPSAVYVPTPVEALSGRDVVELAGGSFHSAFVTADGELFTSGCNDNSQLGRRVGEGGSSIGNGISSGGGGGGSSGGVGDGRPGAVRALEAHTVAAAGCGASHSMALTEQGGVLAWGGNEFGQTGTGMEGSDLAHPRPVRGVGAGEHHRVVRLAVGANHALLLTGGGGVLAVGQGSFGALGLGPEALENRPVPLPVAPLAALGVVQVAAGENHSVALTADGRVFAWGRGKYGALGHGDWGNRAAPAEVAALRGRHATQVACGGDHTLVLTAPPPPPPAASNQSAWTWAALPLPAAAAAAAAAAPGAAGGAGFAAAPADGQNSSQQQQQLQGEGAGAGAGSGGGGSGGGGGVLYAFGRGTWGATGLGATDNTCRPCRVRGALAAEGLAVAQVSAGARHSLVLTACGAVFAFGNNDFGQLGTGGPISNASSAAMEDDGSGAGAGDGGGGDDGGSSVAVCCSPRRVELLPAGVRPLAVVAAGDCSMVLAQEASAATACNSPRNRQRHGQYGLPYSIPDLQLLAAAATAASENGSSGGSSGGAGGGGAGGRELRELVVGVEEVLGCPGYVLSLFSTETNRRRRRTVSDGSQRDASPERGGVTAAAAAAAAKRRKQEGGNGVAAHDYDLLQPQRGQPQQQQQEQHDHDQQQHQQQHELEQQAQKLQKQQQGPDQEEHQEQEEEAAGHGLDVDAVQGCFAALLRLYRPEVVAALSSGLHRLLDAAVAVAAAAVAAGGGAGAGAAVAGAGGGGGTGGGSGVGSGGGPEAAAAAAAAAAGSEVLLLRVLFVAYQCPLLASSGVGGSLATRLVDITTRLLPHEAQQRLCGWLAALPPELFGGRVVRPLQTHLAEAAQRAAEAAAVAAAAAAHGHGHMWLAGGGGGGEPPQKRQVAAARAELLAAARVMAGLYEANEQAGEKLPYTEFHNAALSGCVNLKDEYLIWLRAGGGRSMSGPGGWSLSSHGSSSAGGSNGGGGGGGGGRPRRPGAWALSPHTPLSSLCQTPFLLTPDAKSRILQGEALIQKEAEMNASAQAALMQGIHPAHAVFLEVSVRRAHILHDAAQQLAGRPLHQLKRPLRVSFVSQGMAEEGVDQGGVSREFFQLLVAEIFQPQYGLFTYSEETRTFWFNTAMAALEADGEGGGGGGLGADASGLAEYRLVGLVLGLAIYNGVILDVHLPQVVYKKLLGEGPLGLADLAEAFPALGRSLAAVMAMEPEDVEDTLCRNFEVETEVFGSRRAVPLIPGGQHVPVTGANVGRYVARLCEWTLGEAVEAQFRAFATGFHQVCGGPALSLFRHEELELLICGLPHLDFGALEANARYEGGYGADHPTVRMFWQVLSGLDLDQKRRFLAFTTGCDRAPVAGLGALVLTIQRSGPDSERLPSAHTCFNVLMLPDYSTRSKLKTKLLTAIENAQGFGLK</sequence>
<dbReference type="GO" id="GO:0061630">
    <property type="term" value="F:ubiquitin protein ligase activity"/>
    <property type="evidence" value="ECO:0000318"/>
    <property type="project" value="GO_Central"/>
</dbReference>
<dbReference type="PANTHER" id="PTHR45622">
    <property type="entry name" value="UBIQUITIN-PROTEIN LIGASE E3A-RELATED"/>
    <property type="match status" value="1"/>
</dbReference>
<dbReference type="PRINTS" id="PR00633">
    <property type="entry name" value="RCCNDNSATION"/>
</dbReference>
<feature type="compositionally biased region" description="Low complexity" evidence="6">
    <location>
        <begin position="1029"/>
        <end position="1040"/>
    </location>
</feature>
<keyword evidence="9" id="KW-1185">Reference proteome</keyword>
<evidence type="ECO:0000256" key="1">
    <source>
        <dbReference type="ARBA" id="ARBA00022679"/>
    </source>
</evidence>
<reference evidence="8 9" key="1">
    <citation type="journal article" date="2007" name="Science">
        <title>The Chlamydomonas genome reveals the evolution of key animal and plant functions.</title>
        <authorList>
            <person name="Merchant S.S."/>
            <person name="Prochnik S.E."/>
            <person name="Vallon O."/>
            <person name="Harris E.H."/>
            <person name="Karpowicz S.J."/>
            <person name="Witman G.B."/>
            <person name="Terry A."/>
            <person name="Salamov A."/>
            <person name="Fritz-Laylin L.K."/>
            <person name="Marechal-Drouard L."/>
            <person name="Marshall W.F."/>
            <person name="Qu L.H."/>
            <person name="Nelson D.R."/>
            <person name="Sanderfoot A.A."/>
            <person name="Spalding M.H."/>
            <person name="Kapitonov V.V."/>
            <person name="Ren Q."/>
            <person name="Ferris P."/>
            <person name="Lindquist E."/>
            <person name="Shapiro H."/>
            <person name="Lucas S.M."/>
            <person name="Grimwood J."/>
            <person name="Schmutz J."/>
            <person name="Cardol P."/>
            <person name="Cerutti H."/>
            <person name="Chanfreau G."/>
            <person name="Chen C.L."/>
            <person name="Cognat V."/>
            <person name="Croft M.T."/>
            <person name="Dent R."/>
            <person name="Dutcher S."/>
            <person name="Fernandez E."/>
            <person name="Fukuzawa H."/>
            <person name="Gonzalez-Ballester D."/>
            <person name="Gonzalez-Halphen D."/>
            <person name="Hallmann A."/>
            <person name="Hanikenne M."/>
            <person name="Hippler M."/>
            <person name="Inwood W."/>
            <person name="Jabbari K."/>
            <person name="Kalanon M."/>
            <person name="Kuras R."/>
            <person name="Lefebvre P.A."/>
            <person name="Lemaire S.D."/>
            <person name="Lobanov A.V."/>
            <person name="Lohr M."/>
            <person name="Manuell A."/>
            <person name="Meier I."/>
            <person name="Mets L."/>
            <person name="Mittag M."/>
            <person name="Mittelmeier T."/>
            <person name="Moroney J.V."/>
            <person name="Moseley J."/>
            <person name="Napoli C."/>
            <person name="Nedelcu A.M."/>
            <person name="Niyogi K."/>
            <person name="Novoselov S.V."/>
            <person name="Paulsen I.T."/>
            <person name="Pazour G."/>
            <person name="Purton S."/>
            <person name="Ral J.P."/>
            <person name="Riano-Pachon D.M."/>
            <person name="Riekhof W."/>
            <person name="Rymarquis L."/>
            <person name="Schroda M."/>
            <person name="Stern D."/>
            <person name="Umen J."/>
            <person name="Willows R."/>
            <person name="Wilson N."/>
            <person name="Zimmer S.L."/>
            <person name="Allmer J."/>
            <person name="Balk J."/>
            <person name="Bisova K."/>
            <person name="Chen C.J."/>
            <person name="Elias M."/>
            <person name="Gendler K."/>
            <person name="Hauser C."/>
            <person name="Lamb M.R."/>
            <person name="Ledford H."/>
            <person name="Long J.C."/>
            <person name="Minagawa J."/>
            <person name="Page M.D."/>
            <person name="Pan J."/>
            <person name="Pootakham W."/>
            <person name="Roje S."/>
            <person name="Rose A."/>
            <person name="Stahlberg E."/>
            <person name="Terauchi A.M."/>
            <person name="Yang P."/>
            <person name="Ball S."/>
            <person name="Bowler C."/>
            <person name="Dieckmann C.L."/>
            <person name="Gladyshev V.N."/>
            <person name="Green P."/>
            <person name="Jorgensen R."/>
            <person name="Mayfield S."/>
            <person name="Mueller-Roeber B."/>
            <person name="Rajamani S."/>
            <person name="Sayre R.T."/>
            <person name="Brokstein P."/>
            <person name="Dubchak I."/>
            <person name="Goodstein D."/>
            <person name="Hornick L."/>
            <person name="Huang Y.W."/>
            <person name="Jhaveri J."/>
            <person name="Luo Y."/>
            <person name="Martinez D."/>
            <person name="Ngau W.C."/>
            <person name="Otillar B."/>
            <person name="Poliakov A."/>
            <person name="Porter A."/>
            <person name="Szajkowski L."/>
            <person name="Werner G."/>
            <person name="Zhou K."/>
            <person name="Grigoriev I.V."/>
            <person name="Rokhsar D.S."/>
            <person name="Grossman A.R."/>
        </authorList>
    </citation>
    <scope>NUCLEOTIDE SEQUENCE [LARGE SCALE GENOMIC DNA]</scope>
    <source>
        <strain evidence="9">CC-503</strain>
    </source>
</reference>
<dbReference type="Gene3D" id="3.90.1750.10">
    <property type="entry name" value="Hect, E3 ligase catalytic domains"/>
    <property type="match status" value="1"/>
</dbReference>
<feature type="region of interest" description="Disordered" evidence="6">
    <location>
        <begin position="388"/>
        <end position="420"/>
    </location>
</feature>
<protein>
    <recommendedName>
        <fullName evidence="7">HECT domain-containing protein</fullName>
    </recommendedName>
</protein>
<feature type="compositionally biased region" description="Low complexity" evidence="6">
    <location>
        <begin position="390"/>
        <end position="409"/>
    </location>
</feature>
<evidence type="ECO:0000256" key="6">
    <source>
        <dbReference type="SAM" id="MobiDB-lite"/>
    </source>
</evidence>
<dbReference type="InterPro" id="IPR058923">
    <property type="entry name" value="RCC1-like_dom"/>
</dbReference>
<feature type="region of interest" description="Disordered" evidence="6">
    <location>
        <begin position="128"/>
        <end position="161"/>
    </location>
</feature>
<dbReference type="Gene3D" id="2.130.10.30">
    <property type="entry name" value="Regulator of chromosome condensation 1/beta-lactamase-inhibitor protein II"/>
    <property type="match status" value="3"/>
</dbReference>
<feature type="region of interest" description="Disordered" evidence="6">
    <location>
        <begin position="1"/>
        <end position="25"/>
    </location>
</feature>
<dbReference type="InterPro" id="IPR035983">
    <property type="entry name" value="Hect_E3_ubiquitin_ligase"/>
</dbReference>
<feature type="region of interest" description="Disordered" evidence="6">
    <location>
        <begin position="504"/>
        <end position="525"/>
    </location>
</feature>
<dbReference type="OrthoDB" id="8068875at2759"/>
<feature type="compositionally biased region" description="Gly residues" evidence="6">
    <location>
        <begin position="1"/>
        <end position="23"/>
    </location>
</feature>
<feature type="compositionally biased region" description="Gly residues" evidence="6">
    <location>
        <begin position="1041"/>
        <end position="1052"/>
    </location>
</feature>
<dbReference type="PANTHER" id="PTHR45622:SF60">
    <property type="entry name" value="UBIQUITIN-PROTEIN LIGASE E3A"/>
    <property type="match status" value="1"/>
</dbReference>
<dbReference type="SUPFAM" id="SSF50985">
    <property type="entry name" value="RCC1/BLIP-II"/>
    <property type="match status" value="2"/>
</dbReference>
<feature type="region of interest" description="Disordered" evidence="6">
    <location>
        <begin position="706"/>
        <end position="761"/>
    </location>
</feature>
<feature type="repeat" description="RCC1" evidence="5">
    <location>
        <begin position="245"/>
        <end position="298"/>
    </location>
</feature>
<keyword evidence="1" id="KW-0808">Transferase</keyword>
<dbReference type="Gramene" id="PNW79722">
    <property type="protein sequence ID" value="PNW79722"/>
    <property type="gene ID" value="CHLRE_08g364550v5"/>
</dbReference>
<dbReference type="RefSeq" id="XP_042921886.1">
    <property type="nucleotide sequence ID" value="XM_043064885.1"/>
</dbReference>
<feature type="compositionally biased region" description="Low complexity" evidence="6">
    <location>
        <begin position="733"/>
        <end position="745"/>
    </location>
</feature>
<dbReference type="InterPro" id="IPR000569">
    <property type="entry name" value="HECT_dom"/>
</dbReference>
<dbReference type="KEGG" id="cre:CHLRE_08g364550v5"/>
<feature type="domain" description="HECT" evidence="7">
    <location>
        <begin position="1144"/>
        <end position="1490"/>
    </location>
</feature>
<dbReference type="SUPFAM" id="SSF56204">
    <property type="entry name" value="Hect, E3 ligase catalytic domain"/>
    <property type="match status" value="1"/>
</dbReference>
<dbReference type="PROSITE" id="PS00626">
    <property type="entry name" value="RCC1_2"/>
    <property type="match status" value="5"/>
</dbReference>
<keyword evidence="2" id="KW-0677">Repeat</keyword>
<evidence type="ECO:0000313" key="9">
    <source>
        <dbReference type="Proteomes" id="UP000006906"/>
    </source>
</evidence>
<dbReference type="STRING" id="3055.A0A2K3DGR8"/>
<dbReference type="Proteomes" id="UP000006906">
    <property type="component" value="Chromosome 8"/>
</dbReference>
<dbReference type="Pfam" id="PF00632">
    <property type="entry name" value="HECT"/>
    <property type="match status" value="1"/>
</dbReference>
<evidence type="ECO:0000256" key="2">
    <source>
        <dbReference type="ARBA" id="ARBA00022737"/>
    </source>
</evidence>
<evidence type="ECO:0000259" key="7">
    <source>
        <dbReference type="PROSITE" id="PS50237"/>
    </source>
</evidence>
<dbReference type="ExpressionAtlas" id="A0A2K3DGR8">
    <property type="expression patterns" value="baseline and differential"/>
</dbReference>
<dbReference type="Gene3D" id="3.30.2410.10">
    <property type="entry name" value="Hect, E3 ligase catalytic domain"/>
    <property type="match status" value="1"/>
</dbReference>
<feature type="compositionally biased region" description="Basic and acidic residues" evidence="6">
    <location>
        <begin position="716"/>
        <end position="732"/>
    </location>
</feature>